<feature type="domain" description="Aminoglycoside phosphotransferase" evidence="1">
    <location>
        <begin position="75"/>
        <end position="299"/>
    </location>
</feature>
<dbReference type="EMBL" id="JAUSRB010000002">
    <property type="protein sequence ID" value="MDP9869799.1"/>
    <property type="molecule type" value="Genomic_DNA"/>
</dbReference>
<dbReference type="Pfam" id="PF01636">
    <property type="entry name" value="APH"/>
    <property type="match status" value="1"/>
</dbReference>
<dbReference type="GO" id="GO:0016301">
    <property type="term" value="F:kinase activity"/>
    <property type="evidence" value="ECO:0007669"/>
    <property type="project" value="UniProtKB-KW"/>
</dbReference>
<keyword evidence="2" id="KW-0808">Transferase</keyword>
<dbReference type="Proteomes" id="UP001230426">
    <property type="component" value="Unassembled WGS sequence"/>
</dbReference>
<keyword evidence="2" id="KW-0418">Kinase</keyword>
<dbReference type="Gene3D" id="3.90.1200.10">
    <property type="match status" value="1"/>
</dbReference>
<organism evidence="2 3">
    <name type="scientific">Streptosporangium brasiliense</name>
    <dbReference type="NCBI Taxonomy" id="47480"/>
    <lineage>
        <taxon>Bacteria</taxon>
        <taxon>Bacillati</taxon>
        <taxon>Actinomycetota</taxon>
        <taxon>Actinomycetes</taxon>
        <taxon>Streptosporangiales</taxon>
        <taxon>Streptosporangiaceae</taxon>
        <taxon>Streptosporangium</taxon>
    </lineage>
</organism>
<gene>
    <name evidence="2" type="ORF">J2S55_009065</name>
</gene>
<evidence type="ECO:0000313" key="3">
    <source>
        <dbReference type="Proteomes" id="UP001230426"/>
    </source>
</evidence>
<dbReference type="InterPro" id="IPR051678">
    <property type="entry name" value="AGP_Transferase"/>
</dbReference>
<accession>A0ABT9RKH7</accession>
<dbReference type="InterPro" id="IPR002575">
    <property type="entry name" value="Aminoglycoside_PTrfase"/>
</dbReference>
<dbReference type="PANTHER" id="PTHR21310:SF42">
    <property type="entry name" value="BIFUNCTIONAL AAC_APH"/>
    <property type="match status" value="1"/>
</dbReference>
<evidence type="ECO:0000259" key="1">
    <source>
        <dbReference type="Pfam" id="PF01636"/>
    </source>
</evidence>
<evidence type="ECO:0000313" key="2">
    <source>
        <dbReference type="EMBL" id="MDP9869799.1"/>
    </source>
</evidence>
<dbReference type="InterPro" id="IPR011009">
    <property type="entry name" value="Kinase-like_dom_sf"/>
</dbReference>
<comment type="caution">
    <text evidence="2">The sequence shown here is derived from an EMBL/GenBank/DDBJ whole genome shotgun (WGS) entry which is preliminary data.</text>
</comment>
<name>A0ABT9RKH7_9ACTN</name>
<sequence length="331" mass="36147">MYRDTGITEQGASPIAGYVLILVVKRIMRTTSAHVCKVISHYRCGMNTPAAEADIDDDLVNRLIRTQYPDLMGPLTPVANGWDNVIYRLGTDLSVRLPRRRVAVDLIVNEQRWLPVLAEYVEVALPVPVRAGVPGEGYPWPWTIAPWFEGRTAADVPPSDRSGIAVPLADFMTGLHRPAPPDAPRNPVRGVPLAARDGAVRQRLQSIPRSAELLPLWEKLVTLPPWQGPALWLHGDPHPGNLLLDGEGLAAVLDFGDLTSGDPATDLAAAWLVFDENAREVFRSRVDADEMTWERARGWALAMGTALATHSADNPSMAAVGDHVLDQVLLA</sequence>
<dbReference type="SUPFAM" id="SSF56112">
    <property type="entry name" value="Protein kinase-like (PK-like)"/>
    <property type="match status" value="1"/>
</dbReference>
<dbReference type="PANTHER" id="PTHR21310">
    <property type="entry name" value="AMINOGLYCOSIDE PHOSPHOTRANSFERASE-RELATED-RELATED"/>
    <property type="match status" value="1"/>
</dbReference>
<reference evidence="2 3" key="1">
    <citation type="submission" date="2023-07" db="EMBL/GenBank/DDBJ databases">
        <title>Sequencing the genomes of 1000 actinobacteria strains.</title>
        <authorList>
            <person name="Klenk H.-P."/>
        </authorList>
    </citation>
    <scope>NUCLEOTIDE SEQUENCE [LARGE SCALE GENOMIC DNA]</scope>
    <source>
        <strain evidence="2 3">DSM 44109</strain>
    </source>
</reference>
<proteinExistence type="predicted"/>
<dbReference type="Gene3D" id="3.30.200.20">
    <property type="entry name" value="Phosphorylase Kinase, domain 1"/>
    <property type="match status" value="1"/>
</dbReference>
<dbReference type="RefSeq" id="WP_306874132.1">
    <property type="nucleotide sequence ID" value="NZ_JAUSRB010000002.1"/>
</dbReference>
<keyword evidence="3" id="KW-1185">Reference proteome</keyword>
<protein>
    <submittedName>
        <fullName evidence="2">Aminoglycoside phosphotransferase (APT) family kinase protein</fullName>
    </submittedName>
</protein>
<dbReference type="CDD" id="cd05155">
    <property type="entry name" value="APH_ChoK_like_1"/>
    <property type="match status" value="1"/>
</dbReference>